<dbReference type="EMBL" id="JACVVD010000005">
    <property type="protein sequence ID" value="MBD0381608.1"/>
    <property type="molecule type" value="Genomic_DNA"/>
</dbReference>
<name>A0A926KSU8_9BACL</name>
<dbReference type="RefSeq" id="WP_188175419.1">
    <property type="nucleotide sequence ID" value="NZ_JACVVD010000005.1"/>
</dbReference>
<gene>
    <name evidence="1" type="ORF">ICC18_15910</name>
</gene>
<evidence type="ECO:0000313" key="1">
    <source>
        <dbReference type="EMBL" id="MBD0381608.1"/>
    </source>
</evidence>
<proteinExistence type="predicted"/>
<reference evidence="1" key="1">
    <citation type="submission" date="2020-09" db="EMBL/GenBank/DDBJ databases">
        <title>Draft Genome Sequence of Paenibacillus sp. WST5.</title>
        <authorList>
            <person name="Bao Z."/>
        </authorList>
    </citation>
    <scope>NUCLEOTIDE SEQUENCE</scope>
    <source>
        <strain evidence="1">WST5</strain>
    </source>
</reference>
<sequence length="97" mass="10971">MSLRDREQWIKLDLLTSLARSQRALTRIIESVAHSVEASPSLGKQVAENLESIVRYQHILTRKITGIRIAHIQKGTPAHPWLNTQAGVHQAYRKPPS</sequence>
<accession>A0A926KSU8</accession>
<protein>
    <submittedName>
        <fullName evidence="1">Uncharacterized protein</fullName>
    </submittedName>
</protein>
<comment type="caution">
    <text evidence="1">The sequence shown here is derived from an EMBL/GenBank/DDBJ whole genome shotgun (WGS) entry which is preliminary data.</text>
</comment>
<dbReference type="Proteomes" id="UP000650466">
    <property type="component" value="Unassembled WGS sequence"/>
</dbReference>
<organism evidence="1 2">
    <name type="scientific">Paenibacillus sedimenti</name>
    <dbReference type="NCBI Taxonomy" id="2770274"/>
    <lineage>
        <taxon>Bacteria</taxon>
        <taxon>Bacillati</taxon>
        <taxon>Bacillota</taxon>
        <taxon>Bacilli</taxon>
        <taxon>Bacillales</taxon>
        <taxon>Paenibacillaceae</taxon>
        <taxon>Paenibacillus</taxon>
    </lineage>
</organism>
<dbReference type="AlphaFoldDB" id="A0A926KSU8"/>
<evidence type="ECO:0000313" key="2">
    <source>
        <dbReference type="Proteomes" id="UP000650466"/>
    </source>
</evidence>
<keyword evidence="2" id="KW-1185">Reference proteome</keyword>